<keyword evidence="2 5" id="KW-0645">Protease</keyword>
<keyword evidence="10" id="KW-1185">Reference proteome</keyword>
<evidence type="ECO:0000256" key="5">
    <source>
        <dbReference type="PROSITE-ProRule" id="PRU01240"/>
    </source>
</evidence>
<evidence type="ECO:0000256" key="2">
    <source>
        <dbReference type="ARBA" id="ARBA00022670"/>
    </source>
</evidence>
<evidence type="ECO:0000256" key="1">
    <source>
        <dbReference type="ARBA" id="ARBA00011073"/>
    </source>
</evidence>
<dbReference type="InterPro" id="IPR015500">
    <property type="entry name" value="Peptidase_S8_subtilisin-rel"/>
</dbReference>
<evidence type="ECO:0000313" key="10">
    <source>
        <dbReference type="Proteomes" id="UP001602245"/>
    </source>
</evidence>
<dbReference type="InterPro" id="IPR050131">
    <property type="entry name" value="Peptidase_S8_subtilisin-like"/>
</dbReference>
<keyword evidence="4 5" id="KW-0720">Serine protease</keyword>
<dbReference type="Pfam" id="PF00082">
    <property type="entry name" value="Peptidase_S8"/>
    <property type="match status" value="1"/>
</dbReference>
<organism evidence="9 10">
    <name type="scientific">Paractinoplanes globisporus</name>
    <dbReference type="NCBI Taxonomy" id="113565"/>
    <lineage>
        <taxon>Bacteria</taxon>
        <taxon>Bacillati</taxon>
        <taxon>Actinomycetota</taxon>
        <taxon>Actinomycetes</taxon>
        <taxon>Micromonosporales</taxon>
        <taxon>Micromonosporaceae</taxon>
        <taxon>Paractinoplanes</taxon>
    </lineage>
</organism>
<dbReference type="PRINTS" id="PR00723">
    <property type="entry name" value="SUBTILISIN"/>
</dbReference>
<proteinExistence type="inferred from homology"/>
<dbReference type="InterPro" id="IPR023828">
    <property type="entry name" value="Peptidase_S8_Ser-AS"/>
</dbReference>
<dbReference type="EMBL" id="JBIAZU010000009">
    <property type="protein sequence ID" value="MFF5296987.1"/>
    <property type="molecule type" value="Genomic_DNA"/>
</dbReference>
<dbReference type="PANTHER" id="PTHR43806:SF65">
    <property type="entry name" value="SERINE PROTEASE APRX"/>
    <property type="match status" value="1"/>
</dbReference>
<dbReference type="SUPFAM" id="SSF52743">
    <property type="entry name" value="Subtilisin-like"/>
    <property type="match status" value="1"/>
</dbReference>
<dbReference type="PROSITE" id="PS00138">
    <property type="entry name" value="SUBTILASE_SER"/>
    <property type="match status" value="1"/>
</dbReference>
<dbReference type="InterPro" id="IPR036852">
    <property type="entry name" value="Peptidase_S8/S53_dom_sf"/>
</dbReference>
<dbReference type="Proteomes" id="UP001602245">
    <property type="component" value="Unassembled WGS sequence"/>
</dbReference>
<evidence type="ECO:0000256" key="3">
    <source>
        <dbReference type="ARBA" id="ARBA00022801"/>
    </source>
</evidence>
<evidence type="ECO:0000256" key="7">
    <source>
        <dbReference type="SAM" id="MobiDB-lite"/>
    </source>
</evidence>
<gene>
    <name evidence="9" type="ORF">ACFY35_46790</name>
</gene>
<evidence type="ECO:0000256" key="6">
    <source>
        <dbReference type="RuleBase" id="RU003355"/>
    </source>
</evidence>
<dbReference type="Gene3D" id="3.40.50.200">
    <property type="entry name" value="Peptidase S8/S53 domain"/>
    <property type="match status" value="1"/>
</dbReference>
<keyword evidence="3 5" id="KW-0378">Hydrolase</keyword>
<dbReference type="InterPro" id="IPR000209">
    <property type="entry name" value="Peptidase_S8/S53_dom"/>
</dbReference>
<feature type="region of interest" description="Disordered" evidence="7">
    <location>
        <begin position="1"/>
        <end position="23"/>
    </location>
</feature>
<comment type="caution">
    <text evidence="9">The sequence shown here is derived from an EMBL/GenBank/DDBJ whole genome shotgun (WGS) entry which is preliminary data.</text>
</comment>
<dbReference type="PROSITE" id="PS00136">
    <property type="entry name" value="SUBTILASE_ASP"/>
    <property type="match status" value="1"/>
</dbReference>
<evidence type="ECO:0000256" key="4">
    <source>
        <dbReference type="ARBA" id="ARBA00022825"/>
    </source>
</evidence>
<accession>A0ABW6WXH3</accession>
<feature type="active site" description="Charge relay system" evidence="5">
    <location>
        <position position="242"/>
    </location>
</feature>
<sequence>MAAALGVAPTPASAAPPPPPAPGQSYTVTLLTGDVVTVSGGPGGCPAVSVRPVAKSGVLNRSCGPDGHVHVVPAQVAPLLGKVLDPDLFDVTTLILDGYDDARTKDLPLIVRPGASPARLAATPLLAGSRSLPSLGAIAGRRAKTDGAALIRSVSAGAATLRSAAPAAKIWLDRPVRATALDTNLIQISAPQAWKAGYTGVGAKVAVLDTGIDATHPDLAGQIAETKDFTVDGGDAVDHVGHGTHVAATIAGTGAASGGARTGVAPGARLVVGKVLGDDGSGTDSQVIEGMEWAATRAPVVNMSLGGWEPSDGSDPLSLALDTLSGQTGTLFVVAAGNDGPGDSTVSSPAAAASALTVGAVDGDDVVADFSSRGPLVGSHAAKPELVAPGVDIVAARAAGTTEGRPIDDRYVAASGTSMATPHVAAAAAILAQRHPSWTGAQLKAALIGAADPIAGGDPYTSGAGRLNVARALSGVVAGPALSWVNTGAAPAAVALDVAVRDHSGVTAPAGAATLSQRRLTLAAGATGAVTLSIDRSGLKPGYYSAWVTARVGGAVVTRTPIAFEVEAPSHDLTVETTAIPGTPAGADGYVILQVVNLDDPAVFSEIDGGDPGSTITVRVPDGRYSVMASFMSYTDDEQWSALAGDPDVAIGGDTTMRLDLSAARPVTASVAGVDTTPTAIGLTYYQAGRRGQAWNDFAFGWGDAARNVFVVPNDGAAIGTFRTYGGFGLRAANGDVYDLVHAYGNGIPADPAYRVGPAEKAGLARIDQHFHQVDIPDSVTGHKRYGFSPEGMFVAENETDDVSGYRTDYVTPGVTWIDEAFWNGVVSQEGLRTYRSGSRQEKTWLRQPLRSDFFDDPAGSPSGCVPAQPSRTSGNMHVELVTLVDRHGRFDCLQGGFGLDLGVTLSLSRDGRPIGEVNDSIADFAVPKQAGAYRLTFDVDASGALPVSTRTTTQWTFRSSGPSGTGSTPLPLLSVDYNLPLDAANHPLASGQATFSVLQSQGVRPQVVTDFKVSVSLDGGATWLPAAARRTAAGVYRAQLPQPAAGQTVSLRVAATGSAGSGIEQTIIDAYRAA</sequence>
<comment type="similarity">
    <text evidence="1 5 6">Belongs to the peptidase S8 family.</text>
</comment>
<dbReference type="PANTHER" id="PTHR43806">
    <property type="entry name" value="PEPTIDASE S8"/>
    <property type="match status" value="1"/>
</dbReference>
<feature type="active site" description="Charge relay system" evidence="5">
    <location>
        <position position="418"/>
    </location>
</feature>
<dbReference type="RefSeq" id="WP_157296770.1">
    <property type="nucleotide sequence ID" value="NZ_JBIAZU010000009.1"/>
</dbReference>
<evidence type="ECO:0000259" key="8">
    <source>
        <dbReference type="Pfam" id="PF00082"/>
    </source>
</evidence>
<dbReference type="InterPro" id="IPR023827">
    <property type="entry name" value="Peptidase_S8_Asp-AS"/>
</dbReference>
<feature type="domain" description="Peptidase S8/S53" evidence="8">
    <location>
        <begin position="202"/>
        <end position="451"/>
    </location>
</feature>
<dbReference type="PROSITE" id="PS51892">
    <property type="entry name" value="SUBTILASE"/>
    <property type="match status" value="1"/>
</dbReference>
<reference evidence="9 10" key="1">
    <citation type="submission" date="2024-10" db="EMBL/GenBank/DDBJ databases">
        <title>The Natural Products Discovery Center: Release of the First 8490 Sequenced Strains for Exploring Actinobacteria Biosynthetic Diversity.</title>
        <authorList>
            <person name="Kalkreuter E."/>
            <person name="Kautsar S.A."/>
            <person name="Yang D."/>
            <person name="Bader C.D."/>
            <person name="Teijaro C.N."/>
            <person name="Fluegel L."/>
            <person name="Davis C.M."/>
            <person name="Simpson J.R."/>
            <person name="Lauterbach L."/>
            <person name="Steele A.D."/>
            <person name="Gui C."/>
            <person name="Meng S."/>
            <person name="Li G."/>
            <person name="Viehrig K."/>
            <person name="Ye F."/>
            <person name="Su P."/>
            <person name="Kiefer A.F."/>
            <person name="Nichols A."/>
            <person name="Cepeda A.J."/>
            <person name="Yan W."/>
            <person name="Fan B."/>
            <person name="Jiang Y."/>
            <person name="Adhikari A."/>
            <person name="Zheng C.-J."/>
            <person name="Schuster L."/>
            <person name="Cowan T.M."/>
            <person name="Smanski M.J."/>
            <person name="Chevrette M.G."/>
            <person name="De Carvalho L.P.S."/>
            <person name="Shen B."/>
        </authorList>
    </citation>
    <scope>NUCLEOTIDE SEQUENCE [LARGE SCALE GENOMIC DNA]</scope>
    <source>
        <strain evidence="9 10">NPDC000087</strain>
    </source>
</reference>
<name>A0ABW6WXH3_9ACTN</name>
<protein>
    <submittedName>
        <fullName evidence="9">S8 family serine peptidase</fullName>
    </submittedName>
</protein>
<evidence type="ECO:0000313" key="9">
    <source>
        <dbReference type="EMBL" id="MFF5296987.1"/>
    </source>
</evidence>
<feature type="active site" description="Charge relay system" evidence="5">
    <location>
        <position position="209"/>
    </location>
</feature>